<feature type="signal peptide" evidence="2">
    <location>
        <begin position="1"/>
        <end position="19"/>
    </location>
</feature>
<organism evidence="4 5">
    <name type="scientific">Haloferula helveola</name>
    <dbReference type="NCBI Taxonomy" id="490095"/>
    <lineage>
        <taxon>Bacteria</taxon>
        <taxon>Pseudomonadati</taxon>
        <taxon>Verrucomicrobiota</taxon>
        <taxon>Verrucomicrobiia</taxon>
        <taxon>Verrucomicrobiales</taxon>
        <taxon>Verrucomicrobiaceae</taxon>
        <taxon>Haloferula</taxon>
    </lineage>
</organism>
<dbReference type="Proteomes" id="UP001374893">
    <property type="component" value="Chromosome"/>
</dbReference>
<feature type="chain" id="PRO_5047434181" description="Sialate O-acetylesterase domain-containing protein" evidence="2">
    <location>
        <begin position="20"/>
        <end position="284"/>
    </location>
</feature>
<accession>A0ABM7RC80</accession>
<proteinExistence type="predicted"/>
<sequence length="284" mass="31067">MKRITSIALALVVVGFASAEPVESSPPAAVDLKPIAGKPCRLFLLGGQSNMDGCGKATELPEEYRKQLGNVMIWDNRRKLWVRLTEDTTAIARKFQFGPEMAFAHRLSKEFPDETIALMKTSAGGTKLHTQWLPGKGMHGAFVRNYEAAAADLEEAGIAFEVGGMLWMQGESDSETVEMANAYEANLKKLVDDVRERTGKPALPIVVGRISSSLLKKTPWNFDQAAIVQAAQESVAKADPNIELVQTDDLPTLKDNTHFNSEGQLTLGNRMADAMLRHRSSPAE</sequence>
<reference evidence="4 5" key="1">
    <citation type="submission" date="2021-06" db="EMBL/GenBank/DDBJ databases">
        <title>Complete genome of Haloferula helveola possessing various polysaccharide degrading enzymes.</title>
        <authorList>
            <person name="Takami H."/>
            <person name="Huang C."/>
            <person name="Hamasaki K."/>
        </authorList>
    </citation>
    <scope>NUCLEOTIDE SEQUENCE [LARGE SCALE GENOMIC DNA]</scope>
    <source>
        <strain evidence="4 5">CN-1</strain>
    </source>
</reference>
<dbReference type="EMBL" id="AP024702">
    <property type="protein sequence ID" value="BCX49286.1"/>
    <property type="molecule type" value="Genomic_DNA"/>
</dbReference>
<feature type="domain" description="Sialate O-acetylesterase" evidence="3">
    <location>
        <begin position="41"/>
        <end position="276"/>
    </location>
</feature>
<dbReference type="InterPro" id="IPR052940">
    <property type="entry name" value="Carb_Esterase_6"/>
</dbReference>
<dbReference type="Gene3D" id="3.40.50.1110">
    <property type="entry name" value="SGNH hydrolase"/>
    <property type="match status" value="1"/>
</dbReference>
<evidence type="ECO:0000313" key="5">
    <source>
        <dbReference type="Proteomes" id="UP001374893"/>
    </source>
</evidence>
<dbReference type="Pfam" id="PF03629">
    <property type="entry name" value="SASA"/>
    <property type="match status" value="1"/>
</dbReference>
<keyword evidence="2" id="KW-0732">Signal</keyword>
<dbReference type="InterPro" id="IPR036514">
    <property type="entry name" value="SGNH_hydro_sf"/>
</dbReference>
<evidence type="ECO:0000259" key="3">
    <source>
        <dbReference type="Pfam" id="PF03629"/>
    </source>
</evidence>
<name>A0ABM7RC80_9BACT</name>
<keyword evidence="5" id="KW-1185">Reference proteome</keyword>
<evidence type="ECO:0000313" key="4">
    <source>
        <dbReference type="EMBL" id="BCX49286.1"/>
    </source>
</evidence>
<evidence type="ECO:0000256" key="2">
    <source>
        <dbReference type="SAM" id="SignalP"/>
    </source>
</evidence>
<protein>
    <recommendedName>
        <fullName evidence="3">Sialate O-acetylesterase domain-containing protein</fullName>
    </recommendedName>
</protein>
<dbReference type="PANTHER" id="PTHR31988">
    <property type="entry name" value="ESTERASE, PUTATIVE (DUF303)-RELATED"/>
    <property type="match status" value="1"/>
</dbReference>
<dbReference type="InterPro" id="IPR005181">
    <property type="entry name" value="SASA"/>
</dbReference>
<dbReference type="SUPFAM" id="SSF52266">
    <property type="entry name" value="SGNH hydrolase"/>
    <property type="match status" value="1"/>
</dbReference>
<evidence type="ECO:0000256" key="1">
    <source>
        <dbReference type="ARBA" id="ARBA00022801"/>
    </source>
</evidence>
<keyword evidence="1" id="KW-0378">Hydrolase</keyword>
<gene>
    <name evidence="4" type="ORF">HAHE_31940</name>
</gene>
<dbReference type="RefSeq" id="WP_338685805.1">
    <property type="nucleotide sequence ID" value="NZ_AP024702.1"/>
</dbReference>
<dbReference type="PANTHER" id="PTHR31988:SF5">
    <property type="entry name" value="OS04G0110400 PROTEIN"/>
    <property type="match status" value="1"/>
</dbReference>